<accession>A0A382AWQ9</accession>
<name>A0A382AWQ9_9ZZZZ</name>
<protein>
    <submittedName>
        <fullName evidence="1">Uncharacterized protein</fullName>
    </submittedName>
</protein>
<reference evidence="1" key="1">
    <citation type="submission" date="2018-05" db="EMBL/GenBank/DDBJ databases">
        <authorList>
            <person name="Lanie J.A."/>
            <person name="Ng W.-L."/>
            <person name="Kazmierczak K.M."/>
            <person name="Andrzejewski T.M."/>
            <person name="Davidsen T.M."/>
            <person name="Wayne K.J."/>
            <person name="Tettelin H."/>
            <person name="Glass J.I."/>
            <person name="Rusch D."/>
            <person name="Podicherti R."/>
            <person name="Tsui H.-C.T."/>
            <person name="Winkler M.E."/>
        </authorList>
    </citation>
    <scope>NUCLEOTIDE SEQUENCE</scope>
</reference>
<organism evidence="1">
    <name type="scientific">marine metagenome</name>
    <dbReference type="NCBI Taxonomy" id="408172"/>
    <lineage>
        <taxon>unclassified sequences</taxon>
        <taxon>metagenomes</taxon>
        <taxon>ecological metagenomes</taxon>
    </lineage>
</organism>
<sequence length="96" mass="11160">MRPPPLHVCLNWKRSLTAFWRFDHKGLLGCDQFSIHCTGAYSDELPTPGFDPERPRSADLWTYGMAQIFSTVSPAMHKEFWLDYAVGWFERFGLGY</sequence>
<evidence type="ECO:0000313" key="1">
    <source>
        <dbReference type="EMBL" id="SVB06000.1"/>
    </source>
</evidence>
<dbReference type="EMBL" id="UINC01027182">
    <property type="protein sequence ID" value="SVB06000.1"/>
    <property type="molecule type" value="Genomic_DNA"/>
</dbReference>
<dbReference type="AlphaFoldDB" id="A0A382AWQ9"/>
<gene>
    <name evidence="1" type="ORF">METZ01_LOCUS158854</name>
</gene>
<proteinExistence type="predicted"/>